<evidence type="ECO:0000313" key="2">
    <source>
        <dbReference type="EMBL" id="AMK54007.1"/>
    </source>
</evidence>
<proteinExistence type="predicted"/>
<accession>A0A140DTN0</accession>
<dbReference type="AlphaFoldDB" id="A0A140DTN0"/>
<evidence type="ECO:0000259" key="1">
    <source>
        <dbReference type="PROSITE" id="PS50930"/>
    </source>
</evidence>
<keyword evidence="3" id="KW-1185">Reference proteome</keyword>
<organism evidence="2 3">
    <name type="scientific">Faecalibaculum rodentium</name>
    <dbReference type="NCBI Taxonomy" id="1702221"/>
    <lineage>
        <taxon>Bacteria</taxon>
        <taxon>Bacillati</taxon>
        <taxon>Bacillota</taxon>
        <taxon>Erysipelotrichia</taxon>
        <taxon>Erysipelotrichales</taxon>
        <taxon>Erysipelotrichaceae</taxon>
        <taxon>Faecalibaculum</taxon>
    </lineage>
</organism>
<dbReference type="PANTHER" id="PTHR37299">
    <property type="entry name" value="TRANSCRIPTIONAL REGULATOR-RELATED"/>
    <property type="match status" value="1"/>
</dbReference>
<dbReference type="GeneID" id="78477668"/>
<dbReference type="PANTHER" id="PTHR37299:SF1">
    <property type="entry name" value="STAGE 0 SPORULATION PROTEIN A HOMOLOG"/>
    <property type="match status" value="1"/>
</dbReference>
<dbReference type="KEGG" id="fro:AALO17_08730"/>
<dbReference type="GO" id="GO:0000156">
    <property type="term" value="F:phosphorelay response regulator activity"/>
    <property type="evidence" value="ECO:0007669"/>
    <property type="project" value="InterPro"/>
</dbReference>
<sequence>MIRIAILEHEKETKEIVFLLARVFRQNDWVFRHYFKASELARKMKEESYQIFIFDEMFRSPRMESVFVHDNPDAVFIYLCEDPLVTKGNDDRERIFYLGKNSLAAGLDSISQRLVSQSSQNDHYTLAYDGTHVNIPYQEIFYVEKIEKMVWFHTRKGVFHKRMNMSDLEKLFSPYGFLRVHVSYLVNRKHIRSWHKEDVELVTGDLVPLSRAQKRRLRQEKDVPVSGERV</sequence>
<feature type="domain" description="HTH LytTR-type" evidence="1">
    <location>
        <begin position="135"/>
        <end position="223"/>
    </location>
</feature>
<dbReference type="GO" id="GO:0003677">
    <property type="term" value="F:DNA binding"/>
    <property type="evidence" value="ECO:0007669"/>
    <property type="project" value="InterPro"/>
</dbReference>
<dbReference type="SMART" id="SM00850">
    <property type="entry name" value="LytTR"/>
    <property type="match status" value="1"/>
</dbReference>
<gene>
    <name evidence="2" type="ORF">AALO17_08730</name>
</gene>
<reference evidence="2 3" key="1">
    <citation type="journal article" date="2016" name="Gut Pathog.">
        <title>Whole genome sequencing of "Faecalibaculum rodentium" ALO17, isolated from C57BL/6J laboratory mouse feces.</title>
        <authorList>
            <person name="Lim S."/>
            <person name="Chang D.H."/>
            <person name="Ahn S."/>
            <person name="Kim B.C."/>
        </authorList>
    </citation>
    <scope>NUCLEOTIDE SEQUENCE [LARGE SCALE GENOMIC DNA]</scope>
    <source>
        <strain evidence="2 3">Alo17</strain>
    </source>
</reference>
<dbReference type="InterPro" id="IPR007492">
    <property type="entry name" value="LytTR_DNA-bd_dom"/>
</dbReference>
<dbReference type="EMBL" id="CP011391">
    <property type="protein sequence ID" value="AMK54007.1"/>
    <property type="molecule type" value="Genomic_DNA"/>
</dbReference>
<dbReference type="STRING" id="1702221.AALO17_08730"/>
<dbReference type="Proteomes" id="UP000069771">
    <property type="component" value="Chromosome"/>
</dbReference>
<dbReference type="PROSITE" id="PS50930">
    <property type="entry name" value="HTH_LYTTR"/>
    <property type="match status" value="1"/>
</dbReference>
<dbReference type="Gene3D" id="2.40.50.1020">
    <property type="entry name" value="LytTr DNA-binding domain"/>
    <property type="match status" value="1"/>
</dbReference>
<protein>
    <recommendedName>
        <fullName evidence="1">HTH LytTR-type domain-containing protein</fullName>
    </recommendedName>
</protein>
<dbReference type="RefSeq" id="WP_067555847.1">
    <property type="nucleotide sequence ID" value="NZ_CAKOCV010000022.1"/>
</dbReference>
<dbReference type="OrthoDB" id="1767672at2"/>
<dbReference type="InterPro" id="IPR046947">
    <property type="entry name" value="LytR-like"/>
</dbReference>
<evidence type="ECO:0000313" key="3">
    <source>
        <dbReference type="Proteomes" id="UP000069771"/>
    </source>
</evidence>
<name>A0A140DTN0_9FIRM</name>
<dbReference type="Pfam" id="PF04397">
    <property type="entry name" value="LytTR"/>
    <property type="match status" value="1"/>
</dbReference>